<dbReference type="Pfam" id="PF00582">
    <property type="entry name" value="Usp"/>
    <property type="match status" value="1"/>
</dbReference>
<evidence type="ECO:0000313" key="4">
    <source>
        <dbReference type="Proteomes" id="UP000015101"/>
    </source>
</evidence>
<reference evidence="3" key="3">
    <citation type="submission" date="2015-06" db="UniProtKB">
        <authorList>
            <consortium name="EnsemblMetazoa"/>
        </authorList>
    </citation>
    <scope>IDENTIFICATION</scope>
</reference>
<dbReference type="InterPro" id="IPR014729">
    <property type="entry name" value="Rossmann-like_a/b/a_fold"/>
</dbReference>
<dbReference type="RefSeq" id="XP_009018383.1">
    <property type="nucleotide sequence ID" value="XM_009020135.1"/>
</dbReference>
<name>T1F6Y1_HELRO</name>
<feature type="domain" description="UspA" evidence="1">
    <location>
        <begin position="42"/>
        <end position="123"/>
    </location>
</feature>
<dbReference type="Proteomes" id="UP000015101">
    <property type="component" value="Unassembled WGS sequence"/>
</dbReference>
<dbReference type="EMBL" id="KB096590">
    <property type="protein sequence ID" value="ESO03826.1"/>
    <property type="molecule type" value="Genomic_DNA"/>
</dbReference>
<dbReference type="SUPFAM" id="SSF52402">
    <property type="entry name" value="Adenine nucleotide alpha hydrolases-like"/>
    <property type="match status" value="1"/>
</dbReference>
<protein>
    <recommendedName>
        <fullName evidence="1">UspA domain-containing protein</fullName>
    </recommendedName>
</protein>
<proteinExistence type="predicted"/>
<dbReference type="HOGENOM" id="CLU_049301_9_2_1"/>
<evidence type="ECO:0000259" key="1">
    <source>
        <dbReference type="Pfam" id="PF00582"/>
    </source>
</evidence>
<dbReference type="PANTHER" id="PTHR43010:SF1">
    <property type="entry name" value="USPA DOMAIN-CONTAINING PROTEIN"/>
    <property type="match status" value="1"/>
</dbReference>
<dbReference type="InParanoid" id="T1F6Y1"/>
<dbReference type="GeneID" id="20204580"/>
<reference evidence="2 4" key="2">
    <citation type="journal article" date="2013" name="Nature">
        <title>Insights into bilaterian evolution from three spiralian genomes.</title>
        <authorList>
            <person name="Simakov O."/>
            <person name="Marletaz F."/>
            <person name="Cho S.J."/>
            <person name="Edsinger-Gonzales E."/>
            <person name="Havlak P."/>
            <person name="Hellsten U."/>
            <person name="Kuo D.H."/>
            <person name="Larsson T."/>
            <person name="Lv J."/>
            <person name="Arendt D."/>
            <person name="Savage R."/>
            <person name="Osoegawa K."/>
            <person name="de Jong P."/>
            <person name="Grimwood J."/>
            <person name="Chapman J.A."/>
            <person name="Shapiro H."/>
            <person name="Aerts A."/>
            <person name="Otillar R.P."/>
            <person name="Terry A.Y."/>
            <person name="Boore J.L."/>
            <person name="Grigoriev I.V."/>
            <person name="Lindberg D.R."/>
            <person name="Seaver E.C."/>
            <person name="Weisblat D.A."/>
            <person name="Putnam N.H."/>
            <person name="Rokhsar D.S."/>
        </authorList>
    </citation>
    <scope>NUCLEOTIDE SEQUENCE</scope>
</reference>
<dbReference type="InterPro" id="IPR006015">
    <property type="entry name" value="Universal_stress_UspA"/>
</dbReference>
<dbReference type="EMBL" id="AMQM01004580">
    <property type="status" value="NOT_ANNOTATED_CDS"/>
    <property type="molecule type" value="Genomic_DNA"/>
</dbReference>
<gene>
    <name evidence="3" type="primary">20204580</name>
    <name evidence="2" type="ORF">HELRODRAFT_173528</name>
</gene>
<dbReference type="CDD" id="cd23659">
    <property type="entry name" value="USP_At3g01520-like"/>
    <property type="match status" value="1"/>
</dbReference>
<dbReference type="Gene3D" id="3.40.50.620">
    <property type="entry name" value="HUPs"/>
    <property type="match status" value="1"/>
</dbReference>
<evidence type="ECO:0000313" key="3">
    <source>
        <dbReference type="EnsemblMetazoa" id="HelroP173528"/>
    </source>
</evidence>
<dbReference type="OrthoDB" id="843225at2759"/>
<dbReference type="PRINTS" id="PR01438">
    <property type="entry name" value="UNVRSLSTRESS"/>
</dbReference>
<dbReference type="InterPro" id="IPR006016">
    <property type="entry name" value="UspA"/>
</dbReference>
<dbReference type="InterPro" id="IPR051688">
    <property type="entry name" value="USP_A"/>
</dbReference>
<evidence type="ECO:0000313" key="2">
    <source>
        <dbReference type="EMBL" id="ESO03826.1"/>
    </source>
</evidence>
<dbReference type="CTD" id="20204580"/>
<dbReference type="PANTHER" id="PTHR43010">
    <property type="entry name" value="UNIVERSAL STRESS PROTEIN SLR1230"/>
    <property type="match status" value="1"/>
</dbReference>
<accession>T1F6Y1</accession>
<dbReference type="KEGG" id="hro:HELRODRAFT_173528"/>
<dbReference type="AlphaFoldDB" id="T1F6Y1"/>
<dbReference type="OMA" id="HEPQKEV"/>
<keyword evidence="4" id="KW-1185">Reference proteome</keyword>
<sequence length="133" mass="14413">MSGMPTTVLLSIDGSTSSEAAFDYYVHQGGFTKYQHAVNQKKIEAEQIAAKYSEKLKNSNITGDVTTKLCTKSVGQEVVDRAIEKKADLIIMGTRSLGQAKRTLLGSVSTYVLHHALCNVAICTQTKQSDKAT</sequence>
<reference evidence="4" key="1">
    <citation type="submission" date="2012-12" db="EMBL/GenBank/DDBJ databases">
        <authorList>
            <person name="Hellsten U."/>
            <person name="Grimwood J."/>
            <person name="Chapman J.A."/>
            <person name="Shapiro H."/>
            <person name="Aerts A."/>
            <person name="Otillar R.P."/>
            <person name="Terry A.Y."/>
            <person name="Boore J.L."/>
            <person name="Simakov O."/>
            <person name="Marletaz F."/>
            <person name="Cho S.-J."/>
            <person name="Edsinger-Gonzales E."/>
            <person name="Havlak P."/>
            <person name="Kuo D.-H."/>
            <person name="Larsson T."/>
            <person name="Lv J."/>
            <person name="Arendt D."/>
            <person name="Savage R."/>
            <person name="Osoegawa K."/>
            <person name="de Jong P."/>
            <person name="Lindberg D.R."/>
            <person name="Seaver E.C."/>
            <person name="Weisblat D.A."/>
            <person name="Putnam N.H."/>
            <person name="Grigoriev I.V."/>
            <person name="Rokhsar D.S."/>
        </authorList>
    </citation>
    <scope>NUCLEOTIDE SEQUENCE</scope>
</reference>
<dbReference type="EnsemblMetazoa" id="HelroT173528">
    <property type="protein sequence ID" value="HelroP173528"/>
    <property type="gene ID" value="HelroG173528"/>
</dbReference>
<dbReference type="EMBL" id="AMQM01004581">
    <property type="status" value="NOT_ANNOTATED_CDS"/>
    <property type="molecule type" value="Genomic_DNA"/>
</dbReference>
<organism evidence="3 4">
    <name type="scientific">Helobdella robusta</name>
    <name type="common">Californian leech</name>
    <dbReference type="NCBI Taxonomy" id="6412"/>
    <lineage>
        <taxon>Eukaryota</taxon>
        <taxon>Metazoa</taxon>
        <taxon>Spiralia</taxon>
        <taxon>Lophotrochozoa</taxon>
        <taxon>Annelida</taxon>
        <taxon>Clitellata</taxon>
        <taxon>Hirudinea</taxon>
        <taxon>Rhynchobdellida</taxon>
        <taxon>Glossiphoniidae</taxon>
        <taxon>Helobdella</taxon>
    </lineage>
</organism>